<keyword evidence="3" id="KW-1185">Reference proteome</keyword>
<dbReference type="Proteomes" id="UP000256650">
    <property type="component" value="Unassembled WGS sequence"/>
</dbReference>
<reference evidence="2 3" key="1">
    <citation type="submission" date="2018-04" db="EMBL/GenBank/DDBJ databases">
        <title>Novel Campyloabacter and Helicobacter Species and Strains.</title>
        <authorList>
            <person name="Mannion A.J."/>
            <person name="Shen Z."/>
            <person name="Fox J.G."/>
        </authorList>
    </citation>
    <scope>NUCLEOTIDE SEQUENCE [LARGE SCALE GENOMIC DNA]</scope>
    <source>
        <strain evidence="2 3">MIT 99-5101</strain>
    </source>
</reference>
<gene>
    <name evidence="2" type="ORF">CQA43_00035</name>
</gene>
<organism evidence="2 3">
    <name type="scientific">Helicobacter ganmani</name>
    <dbReference type="NCBI Taxonomy" id="60246"/>
    <lineage>
        <taxon>Bacteria</taxon>
        <taxon>Pseudomonadati</taxon>
        <taxon>Campylobacterota</taxon>
        <taxon>Epsilonproteobacteria</taxon>
        <taxon>Campylobacterales</taxon>
        <taxon>Helicobacteraceae</taxon>
        <taxon>Helicobacter</taxon>
    </lineage>
</organism>
<evidence type="ECO:0000313" key="2">
    <source>
        <dbReference type="EMBL" id="RDU64248.1"/>
    </source>
</evidence>
<dbReference type="Gene3D" id="2.30.130.30">
    <property type="entry name" value="Hypothetical protein"/>
    <property type="match status" value="1"/>
</dbReference>
<proteinExistence type="predicted"/>
<dbReference type="AlphaFoldDB" id="A0A3D8IGJ7"/>
<dbReference type="InterPro" id="IPR015947">
    <property type="entry name" value="PUA-like_sf"/>
</dbReference>
<dbReference type="SUPFAM" id="SSF88697">
    <property type="entry name" value="PUA domain-like"/>
    <property type="match status" value="1"/>
</dbReference>
<dbReference type="EMBL" id="NXLS01000001">
    <property type="protein sequence ID" value="RDU64248.1"/>
    <property type="molecule type" value="Genomic_DNA"/>
</dbReference>
<dbReference type="SMART" id="SM01022">
    <property type="entry name" value="ASCH"/>
    <property type="match status" value="1"/>
</dbReference>
<comment type="caution">
    <text evidence="2">The sequence shown here is derived from an EMBL/GenBank/DDBJ whole genome shotgun (WGS) entry which is preliminary data.</text>
</comment>
<sequence length="124" mass="14791">MKALLSIKPEFAEAIFNGKKKFEYRKVIFKKEVKYIQVYVTKPVGKIIGEFEIGEIVKDNPTKVWEKTRRHSGVKKSFYMQYFQDRQVAYAIKIKNINRYKEPLCPYNEYGNFTAPQSFKYIRS</sequence>
<evidence type="ECO:0000313" key="3">
    <source>
        <dbReference type="Proteomes" id="UP000256650"/>
    </source>
</evidence>
<feature type="domain" description="ASCH" evidence="1">
    <location>
        <begin position="5"/>
        <end position="98"/>
    </location>
</feature>
<protein>
    <recommendedName>
        <fullName evidence="1">ASCH domain-containing protein</fullName>
    </recommendedName>
</protein>
<dbReference type="InterPro" id="IPR007374">
    <property type="entry name" value="ASCH_domain"/>
</dbReference>
<accession>A0A3D8IGJ7</accession>
<dbReference type="Pfam" id="PF04266">
    <property type="entry name" value="ASCH"/>
    <property type="match status" value="1"/>
</dbReference>
<dbReference type="GeneID" id="82534682"/>
<dbReference type="OrthoDB" id="9800495at2"/>
<dbReference type="RefSeq" id="WP_115550582.1">
    <property type="nucleotide sequence ID" value="NZ_CAORSE010000003.1"/>
</dbReference>
<name>A0A3D8IGJ7_9HELI</name>
<evidence type="ECO:0000259" key="1">
    <source>
        <dbReference type="SMART" id="SM01022"/>
    </source>
</evidence>